<reference evidence="1 2" key="1">
    <citation type="journal article" date="2011" name="Genome Res.">
        <title>Phylogeny-wide analysis of social amoeba genomes highlights ancient origins for complex intercellular communication.</title>
        <authorList>
            <person name="Heidel A.J."/>
            <person name="Lawal H.M."/>
            <person name="Felder M."/>
            <person name="Schilde C."/>
            <person name="Helps N.R."/>
            <person name="Tunggal B."/>
            <person name="Rivero F."/>
            <person name="John U."/>
            <person name="Schleicher M."/>
            <person name="Eichinger L."/>
            <person name="Platzer M."/>
            <person name="Noegel A.A."/>
            <person name="Schaap P."/>
            <person name="Gloeckner G."/>
        </authorList>
    </citation>
    <scope>NUCLEOTIDE SEQUENCE [LARGE SCALE GENOMIC DNA]</scope>
    <source>
        <strain evidence="2">ATCC 26659 / Pp 5 / PN500</strain>
    </source>
</reference>
<evidence type="ECO:0008006" key="3">
    <source>
        <dbReference type="Google" id="ProtNLM"/>
    </source>
</evidence>
<evidence type="ECO:0000313" key="1">
    <source>
        <dbReference type="EMBL" id="EFA76131.1"/>
    </source>
</evidence>
<evidence type="ECO:0000313" key="2">
    <source>
        <dbReference type="Proteomes" id="UP000001396"/>
    </source>
</evidence>
<protein>
    <recommendedName>
        <fullName evidence="3">Ankyrin repeat protein</fullName>
    </recommendedName>
</protein>
<dbReference type="AlphaFoldDB" id="D3BRU9"/>
<dbReference type="Proteomes" id="UP000001396">
    <property type="component" value="Unassembled WGS sequence"/>
</dbReference>
<gene>
    <name evidence="1" type="ORF">PPL_10711</name>
</gene>
<organism evidence="1 2">
    <name type="scientific">Heterostelium pallidum (strain ATCC 26659 / Pp 5 / PN500)</name>
    <name type="common">Cellular slime mold</name>
    <name type="synonym">Polysphondylium pallidum</name>
    <dbReference type="NCBI Taxonomy" id="670386"/>
    <lineage>
        <taxon>Eukaryota</taxon>
        <taxon>Amoebozoa</taxon>
        <taxon>Evosea</taxon>
        <taxon>Eumycetozoa</taxon>
        <taxon>Dictyostelia</taxon>
        <taxon>Acytosteliales</taxon>
        <taxon>Acytosteliaceae</taxon>
        <taxon>Heterostelium</taxon>
    </lineage>
</organism>
<keyword evidence="2" id="KW-1185">Reference proteome</keyword>
<name>D3BRU9_HETP5</name>
<accession>D3BRU9</accession>
<dbReference type="RefSeq" id="XP_020428265.1">
    <property type="nucleotide sequence ID" value="XM_020581478.1"/>
</dbReference>
<proteinExistence type="predicted"/>
<sequence>MEIIQLILDNHRFFNESTIGDIITYSFKTGNIKLIDYLLACSFRNCNQSKIAINYACKHGLNMVKLYIDKFLYDNTAISTSTIKMIIEQNNMELLKYMLDRYYRVPDPMLARINFKFKVKSY</sequence>
<dbReference type="InParanoid" id="D3BRU9"/>
<comment type="caution">
    <text evidence="1">The sequence shown here is derived from an EMBL/GenBank/DDBJ whole genome shotgun (WGS) entry which is preliminary data.</text>
</comment>
<dbReference type="EMBL" id="ADBJ01000050">
    <property type="protein sequence ID" value="EFA76131.1"/>
    <property type="molecule type" value="Genomic_DNA"/>
</dbReference>
<dbReference type="GeneID" id="31366180"/>